<sequence>MRAILQAAFNVNRRRKDVMDDTRAALLREKVERLRLELTTLGLESSFFYRAPGATKSPVAYLLIGETQVDVEVARNT</sequence>
<gene>
    <name evidence="1" type="ORF">WT27_13660</name>
</gene>
<evidence type="ECO:0000313" key="2">
    <source>
        <dbReference type="Proteomes" id="UP000062317"/>
    </source>
</evidence>
<protein>
    <submittedName>
        <fullName evidence="1">Uncharacterized protein</fullName>
    </submittedName>
</protein>
<keyword evidence="2" id="KW-1185">Reference proteome</keyword>
<evidence type="ECO:0000313" key="1">
    <source>
        <dbReference type="EMBL" id="KVV40999.1"/>
    </source>
</evidence>
<dbReference type="EMBL" id="LPEQ01000113">
    <property type="protein sequence ID" value="KVV40999.1"/>
    <property type="molecule type" value="Genomic_DNA"/>
</dbReference>
<organism evidence="1 2">
    <name type="scientific">Burkholderia territorii</name>
    <dbReference type="NCBI Taxonomy" id="1503055"/>
    <lineage>
        <taxon>Bacteria</taxon>
        <taxon>Pseudomonadati</taxon>
        <taxon>Pseudomonadota</taxon>
        <taxon>Betaproteobacteria</taxon>
        <taxon>Burkholderiales</taxon>
        <taxon>Burkholderiaceae</taxon>
        <taxon>Burkholderia</taxon>
        <taxon>Burkholderia cepacia complex</taxon>
    </lineage>
</organism>
<reference evidence="1 2" key="1">
    <citation type="submission" date="2015-11" db="EMBL/GenBank/DDBJ databases">
        <title>Expanding the genomic diversity of Burkholderia species for the development of highly accurate diagnostics.</title>
        <authorList>
            <person name="Sahl J."/>
            <person name="Keim P."/>
            <person name="Wagner D."/>
        </authorList>
    </citation>
    <scope>NUCLEOTIDE SEQUENCE [LARGE SCALE GENOMIC DNA]</scope>
    <source>
        <strain evidence="1 2">MSMB1301WGS</strain>
    </source>
</reference>
<accession>A0A106DRI5</accession>
<proteinExistence type="predicted"/>
<dbReference type="AlphaFoldDB" id="A0A106DRI5"/>
<name>A0A106DRI5_9BURK</name>
<dbReference type="Proteomes" id="UP000062317">
    <property type="component" value="Unassembled WGS sequence"/>
</dbReference>
<comment type="caution">
    <text evidence="1">The sequence shown here is derived from an EMBL/GenBank/DDBJ whole genome shotgun (WGS) entry which is preliminary data.</text>
</comment>